<evidence type="ECO:0000256" key="4">
    <source>
        <dbReference type="ARBA" id="ARBA00024953"/>
    </source>
</evidence>
<evidence type="ECO:0000313" key="7">
    <source>
        <dbReference type="EnsemblMetazoa" id="GMOY004427-PA"/>
    </source>
</evidence>
<dbReference type="Gene3D" id="3.60.20.10">
    <property type="entry name" value="Glutamine Phosphoribosylpyrophosphate, subunit 1, domain 1"/>
    <property type="match status" value="1"/>
</dbReference>
<dbReference type="InterPro" id="IPR018247">
    <property type="entry name" value="EF_Hand_1_Ca_BS"/>
</dbReference>
<dbReference type="InterPro" id="IPR001353">
    <property type="entry name" value="Proteasome_sua/b"/>
</dbReference>
<dbReference type="InterPro" id="IPR023333">
    <property type="entry name" value="Proteasome_suB-type"/>
</dbReference>
<dbReference type="EMBL" id="CCAG010001046">
    <property type="status" value="NOT_ANNOTATED_CDS"/>
    <property type="molecule type" value="Genomic_DNA"/>
</dbReference>
<dbReference type="Pfam" id="PF00227">
    <property type="entry name" value="Proteasome"/>
    <property type="match status" value="1"/>
</dbReference>
<dbReference type="GO" id="GO:0005737">
    <property type="term" value="C:cytoplasm"/>
    <property type="evidence" value="ECO:0007669"/>
    <property type="project" value="TreeGrafter"/>
</dbReference>
<dbReference type="GO" id="GO:0005839">
    <property type="term" value="C:proteasome core complex"/>
    <property type="evidence" value="ECO:0007669"/>
    <property type="project" value="InterPro"/>
</dbReference>
<dbReference type="PANTHER" id="PTHR32194">
    <property type="entry name" value="METALLOPROTEASE TLDD"/>
    <property type="match status" value="1"/>
</dbReference>
<dbReference type="GO" id="GO:0005634">
    <property type="term" value="C:nucleus"/>
    <property type="evidence" value="ECO:0007669"/>
    <property type="project" value="UniProtKB-SubCell"/>
</dbReference>
<sequence>MGAQQGKERGSHSSGGHGGTASCIGVSSSSPVGSHGISASGVNTLGAGSTLRGSRIKSSGPPATVAGGLHRSGVSSVAGCASTGHSAKDNRCNPIGMNIFTEHNVVVKAFLVRTHNGQRIMAFWGSNEIVDEPLYGIKQTEFQSYEYNGGTIVAVACNEFAIIASDAYFSSVSKKHAANQNKLFQLSDNCILGSTGCWSDVLAFTSLVEKQKATYDQDHSNTLSIKDVSKMLSTLMYSKRPIPYYITSVLAGLDDEGNGVVYSYEHEICCRKLIYKAAGSACANIQLMLDNRIGLTSLQLETPWEVSEERAIEIISDAFMSISELDTLIGDTVVINTITIDGIVISVLKLRELSSKKDT</sequence>
<dbReference type="GO" id="GO:0051603">
    <property type="term" value="P:proteolysis involved in protein catabolic process"/>
    <property type="evidence" value="ECO:0007669"/>
    <property type="project" value="InterPro"/>
</dbReference>
<reference evidence="7" key="1">
    <citation type="submission" date="2020-05" db="UniProtKB">
        <authorList>
            <consortium name="EnsemblMetazoa"/>
        </authorList>
    </citation>
    <scope>IDENTIFICATION</scope>
    <source>
        <strain evidence="7">Yale</strain>
    </source>
</reference>
<evidence type="ECO:0000256" key="5">
    <source>
        <dbReference type="ARBA" id="ARBA00026071"/>
    </source>
</evidence>
<dbReference type="InterPro" id="IPR029055">
    <property type="entry name" value="Ntn_hydrolases_N"/>
</dbReference>
<dbReference type="PROSITE" id="PS51257">
    <property type="entry name" value="PROKAR_LIPOPROTEIN"/>
    <property type="match status" value="1"/>
</dbReference>
<dbReference type="EnsemblMetazoa" id="GMOY004427-RA">
    <property type="protein sequence ID" value="GMOY004427-PA"/>
    <property type="gene ID" value="GMOY004427"/>
</dbReference>
<evidence type="ECO:0000256" key="1">
    <source>
        <dbReference type="ARBA" id="ARBA00004123"/>
    </source>
</evidence>
<feature type="compositionally biased region" description="Basic and acidic residues" evidence="6">
    <location>
        <begin position="1"/>
        <end position="11"/>
    </location>
</feature>
<evidence type="ECO:0000313" key="8">
    <source>
        <dbReference type="Proteomes" id="UP000092444"/>
    </source>
</evidence>
<keyword evidence="2" id="KW-0963">Cytoplasm</keyword>
<dbReference type="PANTHER" id="PTHR32194:SF2">
    <property type="entry name" value="PROTEASOME SUBUNIT BETA TYPE-1"/>
    <property type="match status" value="1"/>
</dbReference>
<organism evidence="7 8">
    <name type="scientific">Glossina morsitans morsitans</name>
    <name type="common">Savannah tsetse fly</name>
    <dbReference type="NCBI Taxonomy" id="37546"/>
    <lineage>
        <taxon>Eukaryota</taxon>
        <taxon>Metazoa</taxon>
        <taxon>Ecdysozoa</taxon>
        <taxon>Arthropoda</taxon>
        <taxon>Hexapoda</taxon>
        <taxon>Insecta</taxon>
        <taxon>Pterygota</taxon>
        <taxon>Neoptera</taxon>
        <taxon>Endopterygota</taxon>
        <taxon>Diptera</taxon>
        <taxon>Brachycera</taxon>
        <taxon>Muscomorpha</taxon>
        <taxon>Hippoboscoidea</taxon>
        <taxon>Glossinidae</taxon>
        <taxon>Glossina</taxon>
    </lineage>
</organism>
<comment type="subcellular location">
    <subcellularLocation>
        <location evidence="1">Nucleus</location>
    </subcellularLocation>
</comment>
<dbReference type="VEuPathDB" id="VectorBase:GMOY004427"/>
<evidence type="ECO:0000256" key="3">
    <source>
        <dbReference type="ARBA" id="ARBA00022942"/>
    </source>
</evidence>
<accession>A0A1B0FKN2</accession>
<dbReference type="PROSITE" id="PS00854">
    <property type="entry name" value="PROTEASOME_BETA_1"/>
    <property type="match status" value="1"/>
</dbReference>
<keyword evidence="8" id="KW-1185">Reference proteome</keyword>
<dbReference type="STRING" id="37546.A0A1B0FKN2"/>
<feature type="region of interest" description="Disordered" evidence="6">
    <location>
        <begin position="51"/>
        <end position="70"/>
    </location>
</feature>
<dbReference type="PROSITE" id="PS00018">
    <property type="entry name" value="EF_HAND_1"/>
    <property type="match status" value="1"/>
</dbReference>
<dbReference type="AlphaFoldDB" id="A0A1B0FKN2"/>
<protein>
    <submittedName>
        <fullName evidence="7">Uncharacterized protein</fullName>
    </submittedName>
</protein>
<dbReference type="InterPro" id="IPR016050">
    <property type="entry name" value="Proteasome_bsu_CS"/>
</dbReference>
<proteinExistence type="predicted"/>
<dbReference type="EMBL" id="CCAG010001047">
    <property type="status" value="NOT_ANNOTATED_CDS"/>
    <property type="molecule type" value="Genomic_DNA"/>
</dbReference>
<comment type="function">
    <text evidence="4">Non-catalytic component of the proteasome, a multicatalytic proteinase complex which is characterized by its ability to cleave peptides with Arg, Phe, Tyr, Leu, and Glu adjacent to the leaving group at neutral or slightly basic pH. The proteasome has an ATP-dependent proteolytic activity.</text>
</comment>
<dbReference type="Proteomes" id="UP000092444">
    <property type="component" value="Unassembled WGS sequence"/>
</dbReference>
<dbReference type="SUPFAM" id="SSF56235">
    <property type="entry name" value="N-terminal nucleophile aminohydrolases (Ntn hydrolases)"/>
    <property type="match status" value="1"/>
</dbReference>
<evidence type="ECO:0000256" key="2">
    <source>
        <dbReference type="ARBA" id="ARBA00022490"/>
    </source>
</evidence>
<dbReference type="PhylomeDB" id="A0A1B0FKN2"/>
<comment type="subunit">
    <text evidence="5">The 26S proteasome consists of a 20S proteasome core and two 19S regulatory subunits. The 20S proteasome core is composed of 28 subunits that are arranged in four stacked rings, resulting in a barrel-shaped structure. The two end rings are each formed by seven alpha subunits, and the two central rings are each formed by seven beta subunits. The catalytic chamber with the active sites is on the inside of the barrel.</text>
</comment>
<evidence type="ECO:0000256" key="6">
    <source>
        <dbReference type="SAM" id="MobiDB-lite"/>
    </source>
</evidence>
<keyword evidence="3" id="KW-0647">Proteasome</keyword>
<name>A0A1B0FKN2_GLOMM</name>
<feature type="region of interest" description="Disordered" evidence="6">
    <location>
        <begin position="1"/>
        <end position="25"/>
    </location>
</feature>